<proteinExistence type="predicted"/>
<dbReference type="Proteomes" id="UP001212821">
    <property type="component" value="Chromosome"/>
</dbReference>
<gene>
    <name evidence="2" type="ORF">O1G21_22200</name>
</gene>
<dbReference type="EMBL" id="CP115450">
    <property type="protein sequence ID" value="WBP88280.1"/>
    <property type="molecule type" value="Genomic_DNA"/>
</dbReference>
<reference evidence="3" key="1">
    <citation type="submission" date="2022-12" db="EMBL/GenBank/DDBJ databases">
        <authorList>
            <person name="Mo P."/>
        </authorList>
    </citation>
    <scope>NUCLEOTIDE SEQUENCE [LARGE SCALE GENOMIC DNA]</scope>
    <source>
        <strain evidence="3">HUAS 3-15</strain>
    </source>
</reference>
<organism evidence="2 3">
    <name type="scientific">Kitasatospora cathayae</name>
    <dbReference type="NCBI Taxonomy" id="3004092"/>
    <lineage>
        <taxon>Bacteria</taxon>
        <taxon>Bacillati</taxon>
        <taxon>Actinomycetota</taxon>
        <taxon>Actinomycetes</taxon>
        <taxon>Kitasatosporales</taxon>
        <taxon>Streptomycetaceae</taxon>
        <taxon>Kitasatospora</taxon>
    </lineage>
</organism>
<dbReference type="PROSITE" id="PS51725">
    <property type="entry name" value="ABM"/>
    <property type="match status" value="1"/>
</dbReference>
<feature type="domain" description="ABM" evidence="1">
    <location>
        <begin position="24"/>
        <end position="114"/>
    </location>
</feature>
<evidence type="ECO:0000313" key="3">
    <source>
        <dbReference type="Proteomes" id="UP001212821"/>
    </source>
</evidence>
<dbReference type="RefSeq" id="WP_270146358.1">
    <property type="nucleotide sequence ID" value="NZ_CP115450.1"/>
</dbReference>
<name>A0ABY7Q6I0_9ACTN</name>
<dbReference type="SUPFAM" id="SSF54909">
    <property type="entry name" value="Dimeric alpha+beta barrel"/>
    <property type="match status" value="1"/>
</dbReference>
<protein>
    <submittedName>
        <fullName evidence="2">Antibiotic biosynthesis monooxygenase</fullName>
    </submittedName>
</protein>
<dbReference type="Pfam" id="PF03992">
    <property type="entry name" value="ABM"/>
    <property type="match status" value="1"/>
</dbReference>
<dbReference type="Gene3D" id="3.30.70.100">
    <property type="match status" value="1"/>
</dbReference>
<evidence type="ECO:0000313" key="2">
    <source>
        <dbReference type="EMBL" id="WBP88280.1"/>
    </source>
</evidence>
<keyword evidence="3" id="KW-1185">Reference proteome</keyword>
<accession>A0ABY7Q6I0</accession>
<evidence type="ECO:0000259" key="1">
    <source>
        <dbReference type="PROSITE" id="PS51725"/>
    </source>
</evidence>
<keyword evidence="2" id="KW-0503">Monooxygenase</keyword>
<keyword evidence="2" id="KW-0560">Oxidoreductase</keyword>
<dbReference type="InterPro" id="IPR007138">
    <property type="entry name" value="ABM_dom"/>
</dbReference>
<sequence>MIRIDQLDKSTDFMSQLQEKTGPIVLINTFIVPEGKMEEVLAIWEGDAKFMKSCPGFISTQLHRGTGNSHTLVNIAVWQSTEALLEAFNNPNFKKASSAYPDGMVAYPHVLEKVSIDGVCVA</sequence>
<dbReference type="GO" id="GO:0004497">
    <property type="term" value="F:monooxygenase activity"/>
    <property type="evidence" value="ECO:0007669"/>
    <property type="project" value="UniProtKB-KW"/>
</dbReference>
<dbReference type="InterPro" id="IPR011008">
    <property type="entry name" value="Dimeric_a/b-barrel"/>
</dbReference>